<dbReference type="eggNOG" id="KOG0192">
    <property type="taxonomic scope" value="Eukaryota"/>
</dbReference>
<dbReference type="InterPro" id="IPR011009">
    <property type="entry name" value="Kinase-like_dom_sf"/>
</dbReference>
<gene>
    <name evidence="2" type="ORF">VOLCADRAFT_61650</name>
</gene>
<dbReference type="KEGG" id="vcn:VOLCADRAFT_61650"/>
<dbReference type="OrthoDB" id="551108at2759"/>
<evidence type="ECO:0000313" key="2">
    <source>
        <dbReference type="EMBL" id="EFJ47145.1"/>
    </source>
</evidence>
<dbReference type="GeneID" id="9615778"/>
<dbReference type="PRINTS" id="PR00109">
    <property type="entry name" value="TYRKINASE"/>
</dbReference>
<dbReference type="InParanoid" id="D8TZA4"/>
<feature type="non-terminal residue" evidence="2">
    <location>
        <position position="190"/>
    </location>
</feature>
<dbReference type="Pfam" id="PF07714">
    <property type="entry name" value="PK_Tyr_Ser-Thr"/>
    <property type="match status" value="1"/>
</dbReference>
<dbReference type="InterPro" id="IPR000719">
    <property type="entry name" value="Prot_kinase_dom"/>
</dbReference>
<dbReference type="Gene3D" id="1.10.510.10">
    <property type="entry name" value="Transferase(Phosphotransferase) domain 1"/>
    <property type="match status" value="1"/>
</dbReference>
<dbReference type="Proteomes" id="UP000001058">
    <property type="component" value="Unassembled WGS sequence"/>
</dbReference>
<dbReference type="PANTHER" id="PTHR44329:SF289">
    <property type="entry name" value="SERINE_THREONINE-PROTEIN KINASE VIK"/>
    <property type="match status" value="1"/>
</dbReference>
<dbReference type="PANTHER" id="PTHR44329">
    <property type="entry name" value="SERINE/THREONINE-PROTEIN KINASE TNNI3K-RELATED"/>
    <property type="match status" value="1"/>
</dbReference>
<dbReference type="InterPro" id="IPR001245">
    <property type="entry name" value="Ser-Thr/Tyr_kinase_cat_dom"/>
</dbReference>
<dbReference type="PROSITE" id="PS00109">
    <property type="entry name" value="PROTEIN_KINASE_TYR"/>
    <property type="match status" value="1"/>
</dbReference>
<evidence type="ECO:0000259" key="1">
    <source>
        <dbReference type="PROSITE" id="PS50011"/>
    </source>
</evidence>
<reference evidence="2 3" key="1">
    <citation type="journal article" date="2010" name="Science">
        <title>Genomic analysis of organismal complexity in the multicellular green alga Volvox carteri.</title>
        <authorList>
            <person name="Prochnik S.E."/>
            <person name="Umen J."/>
            <person name="Nedelcu A.M."/>
            <person name="Hallmann A."/>
            <person name="Miller S.M."/>
            <person name="Nishii I."/>
            <person name="Ferris P."/>
            <person name="Kuo A."/>
            <person name="Mitros T."/>
            <person name="Fritz-Laylin L.K."/>
            <person name="Hellsten U."/>
            <person name="Chapman J."/>
            <person name="Simakov O."/>
            <person name="Rensing S.A."/>
            <person name="Terry A."/>
            <person name="Pangilinan J."/>
            <person name="Kapitonov V."/>
            <person name="Jurka J."/>
            <person name="Salamov A."/>
            <person name="Shapiro H."/>
            <person name="Schmutz J."/>
            <person name="Grimwood J."/>
            <person name="Lindquist E."/>
            <person name="Lucas S."/>
            <person name="Grigoriev I.V."/>
            <person name="Schmitt R."/>
            <person name="Kirk D."/>
            <person name="Rokhsar D.S."/>
        </authorList>
    </citation>
    <scope>NUCLEOTIDE SEQUENCE [LARGE SCALE GENOMIC DNA]</scope>
    <source>
        <strain evidence="3">f. Nagariensis / Eve</strain>
    </source>
</reference>
<dbReference type="EMBL" id="GL378346">
    <property type="protein sequence ID" value="EFJ47145.1"/>
    <property type="molecule type" value="Genomic_DNA"/>
</dbReference>
<keyword evidence="3" id="KW-1185">Reference proteome</keyword>
<dbReference type="PROSITE" id="PS50011">
    <property type="entry name" value="PROTEIN_KINASE_DOM"/>
    <property type="match status" value="1"/>
</dbReference>
<feature type="domain" description="Protein kinase" evidence="1">
    <location>
        <begin position="1"/>
        <end position="190"/>
    </location>
</feature>
<dbReference type="RefSeq" id="XP_002951694.1">
    <property type="nucleotide sequence ID" value="XM_002951648.1"/>
</dbReference>
<proteinExistence type="predicted"/>
<dbReference type="InterPro" id="IPR008266">
    <property type="entry name" value="Tyr_kinase_AS"/>
</dbReference>
<sequence length="190" mass="20670">MRSRHRWASVTPALTLDMLISRQAEVLSIAHDVASGLAYLHTLDLCHGDLRAENVMMQTLTDPWLSLACMPPECAGGPWTPEVADAVGASSGADVAHLPPELLLSGRLHPSSDVYSLGVLLWRMLSPTGEQPYGKLRPAEVAYKVVACGMRPAFSPAVPEPLRRLVEDCWQSDPAARPTITLVLQRLTEL</sequence>
<dbReference type="STRING" id="3068.D8TZA4"/>
<protein>
    <recommendedName>
        <fullName evidence="1">Protein kinase domain-containing protein</fullName>
    </recommendedName>
</protein>
<dbReference type="InterPro" id="IPR051681">
    <property type="entry name" value="Ser/Thr_Kinases-Pseudokinases"/>
</dbReference>
<dbReference type="GO" id="GO:0004674">
    <property type="term" value="F:protein serine/threonine kinase activity"/>
    <property type="evidence" value="ECO:0007669"/>
    <property type="project" value="TreeGrafter"/>
</dbReference>
<dbReference type="AlphaFoldDB" id="D8TZA4"/>
<dbReference type="GO" id="GO:0005524">
    <property type="term" value="F:ATP binding"/>
    <property type="evidence" value="ECO:0007669"/>
    <property type="project" value="InterPro"/>
</dbReference>
<name>D8TZA4_VOLCA</name>
<dbReference type="SUPFAM" id="SSF56112">
    <property type="entry name" value="Protein kinase-like (PK-like)"/>
    <property type="match status" value="1"/>
</dbReference>
<accession>D8TZA4</accession>
<organism evidence="3">
    <name type="scientific">Volvox carteri f. nagariensis</name>
    <dbReference type="NCBI Taxonomy" id="3068"/>
    <lineage>
        <taxon>Eukaryota</taxon>
        <taxon>Viridiplantae</taxon>
        <taxon>Chlorophyta</taxon>
        <taxon>core chlorophytes</taxon>
        <taxon>Chlorophyceae</taxon>
        <taxon>CS clade</taxon>
        <taxon>Chlamydomonadales</taxon>
        <taxon>Volvocaceae</taxon>
        <taxon>Volvox</taxon>
    </lineage>
</organism>
<evidence type="ECO:0000313" key="3">
    <source>
        <dbReference type="Proteomes" id="UP000001058"/>
    </source>
</evidence>